<sequence length="120" mass="12145">MGVFTFVCRKSGAEWTAKQYNGELEGSAASTYDLERQLVSAAYAKDPCGGVQASFTMVSPSSAVCQVTIGAAAAGPAVAAAGGAAAPSGGAAAEAPKAEEKKKEEEKEDSDEDLGFSLFD</sequence>
<dbReference type="Proteomes" id="UP001732700">
    <property type="component" value="Chromosome 2A"/>
</dbReference>
<evidence type="ECO:0000313" key="2">
    <source>
        <dbReference type="Proteomes" id="UP001732700"/>
    </source>
</evidence>
<organism evidence="1 2">
    <name type="scientific">Avena sativa</name>
    <name type="common">Oat</name>
    <dbReference type="NCBI Taxonomy" id="4498"/>
    <lineage>
        <taxon>Eukaryota</taxon>
        <taxon>Viridiplantae</taxon>
        <taxon>Streptophyta</taxon>
        <taxon>Embryophyta</taxon>
        <taxon>Tracheophyta</taxon>
        <taxon>Spermatophyta</taxon>
        <taxon>Magnoliopsida</taxon>
        <taxon>Liliopsida</taxon>
        <taxon>Poales</taxon>
        <taxon>Poaceae</taxon>
        <taxon>BOP clade</taxon>
        <taxon>Pooideae</taxon>
        <taxon>Poodae</taxon>
        <taxon>Poeae</taxon>
        <taxon>Poeae Chloroplast Group 1 (Aveneae type)</taxon>
        <taxon>Aveninae</taxon>
        <taxon>Avena</taxon>
    </lineage>
</organism>
<protein>
    <submittedName>
        <fullName evidence="1">Uncharacterized protein</fullName>
    </submittedName>
</protein>
<reference evidence="1" key="1">
    <citation type="submission" date="2021-05" db="EMBL/GenBank/DDBJ databases">
        <authorList>
            <person name="Scholz U."/>
            <person name="Mascher M."/>
            <person name="Fiebig A."/>
        </authorList>
    </citation>
    <scope>NUCLEOTIDE SEQUENCE [LARGE SCALE GENOMIC DNA]</scope>
</reference>
<evidence type="ECO:0000313" key="1">
    <source>
        <dbReference type="EnsemblPlants" id="AVESA.00010b.r2.2AG0252660.1.CDS"/>
    </source>
</evidence>
<name>A0ACD5UIE1_AVESA</name>
<keyword evidence="2" id="KW-1185">Reference proteome</keyword>
<accession>A0ACD5UIE1</accession>
<dbReference type="EnsemblPlants" id="AVESA.00010b.r2.2AG0252660.1">
    <property type="protein sequence ID" value="AVESA.00010b.r2.2AG0252660.1.CDS"/>
    <property type="gene ID" value="AVESA.00010b.r2.2AG0252660"/>
</dbReference>
<reference evidence="1" key="2">
    <citation type="submission" date="2025-09" db="UniProtKB">
        <authorList>
            <consortium name="EnsemblPlants"/>
        </authorList>
    </citation>
    <scope>IDENTIFICATION</scope>
</reference>
<proteinExistence type="predicted"/>